<protein>
    <submittedName>
        <fullName evidence="2">Uncharacterized protein</fullName>
    </submittedName>
</protein>
<dbReference type="EMBL" id="CP117167">
    <property type="protein sequence ID" value="WCT11846.1"/>
    <property type="molecule type" value="Genomic_DNA"/>
</dbReference>
<feature type="compositionally biased region" description="Basic and acidic residues" evidence="1">
    <location>
        <begin position="1"/>
        <end position="20"/>
    </location>
</feature>
<evidence type="ECO:0000256" key="1">
    <source>
        <dbReference type="SAM" id="MobiDB-lite"/>
    </source>
</evidence>
<gene>
    <name evidence="2" type="ORF">PQO05_24240</name>
</gene>
<feature type="region of interest" description="Disordered" evidence="1">
    <location>
        <begin position="1"/>
        <end position="33"/>
    </location>
</feature>
<evidence type="ECO:0000313" key="3">
    <source>
        <dbReference type="Proteomes" id="UP001216139"/>
    </source>
</evidence>
<evidence type="ECO:0000313" key="2">
    <source>
        <dbReference type="EMBL" id="WCT11846.1"/>
    </source>
</evidence>
<proteinExistence type="predicted"/>
<dbReference type="RefSeq" id="WP_273630036.1">
    <property type="nucleotide sequence ID" value="NZ_CP117167.1"/>
</dbReference>
<keyword evidence="3" id="KW-1185">Reference proteome</keyword>
<name>A0ABY7T672_9SPHI</name>
<accession>A0ABY7T672</accession>
<dbReference type="Proteomes" id="UP001216139">
    <property type="component" value="Chromosome"/>
</dbReference>
<reference evidence="2 3" key="1">
    <citation type="submission" date="2023-02" db="EMBL/GenBank/DDBJ databases">
        <title>Genome sequence of Mucilaginibacter jinjuensis strain KACC 16571.</title>
        <authorList>
            <person name="Kim S."/>
            <person name="Heo J."/>
            <person name="Kwon S.-W."/>
        </authorList>
    </citation>
    <scope>NUCLEOTIDE SEQUENCE [LARGE SCALE GENOMIC DNA]</scope>
    <source>
        <strain evidence="2 3">KACC 16571</strain>
    </source>
</reference>
<sequence>MKEKQEPRARKQDKNKEKKAVGQSKKAVARTQKRGRVVELCGGAFLRLDLLVTFGSSQK</sequence>
<organism evidence="2 3">
    <name type="scientific">Mucilaginibacter jinjuensis</name>
    <dbReference type="NCBI Taxonomy" id="1176721"/>
    <lineage>
        <taxon>Bacteria</taxon>
        <taxon>Pseudomonadati</taxon>
        <taxon>Bacteroidota</taxon>
        <taxon>Sphingobacteriia</taxon>
        <taxon>Sphingobacteriales</taxon>
        <taxon>Sphingobacteriaceae</taxon>
        <taxon>Mucilaginibacter</taxon>
    </lineage>
</organism>